<dbReference type="InterPro" id="IPR003200">
    <property type="entry name" value="Nict_dMeBzImd_PRibTrfase"/>
</dbReference>
<proteinExistence type="predicted"/>
<sequence>AGAYLRCAQLGIAVLVDGFICSAAALCAVRLNPDCRPWLIFAHRSAEPGHLAVLEALGAVPLLDLGLRLGEGSGAALAVPVAAGLRAAQRDGDVR</sequence>
<organism evidence="1">
    <name type="scientific">marine sediment metagenome</name>
    <dbReference type="NCBI Taxonomy" id="412755"/>
    <lineage>
        <taxon>unclassified sequences</taxon>
        <taxon>metagenomes</taxon>
        <taxon>ecological metagenomes</taxon>
    </lineage>
</organism>
<comment type="caution">
    <text evidence="1">The sequence shown here is derived from an EMBL/GenBank/DDBJ whole genome shotgun (WGS) entry which is preliminary data.</text>
</comment>
<feature type="non-terminal residue" evidence="1">
    <location>
        <position position="1"/>
    </location>
</feature>
<dbReference type="EMBL" id="AYSL01001106">
    <property type="protein sequence ID" value="KTF06503.1"/>
    <property type="molecule type" value="Genomic_DNA"/>
</dbReference>
<reference evidence="1" key="1">
    <citation type="submission" date="2013-11" db="EMBL/GenBank/DDBJ databases">
        <title>Microbial diversity, functional groups and degradation webs in Northern and Southern Mediterranean and Red Sea marine crude oil polluted sites.</title>
        <authorList>
            <person name="Daffonchio D."/>
            <person name="Mapelli F."/>
            <person name="Ferrer M."/>
            <person name="Richter M."/>
            <person name="Cherif A."/>
            <person name="Malkawi H.I."/>
            <person name="Yakimov M.M."/>
            <person name="Abdel-Fattah Y.R."/>
            <person name="Blaghen M."/>
            <person name="Golyshin P.N."/>
            <person name="Kalogerakis N."/>
            <person name="Boon N."/>
            <person name="Magagnini M."/>
            <person name="Fava F."/>
        </authorList>
    </citation>
    <scope>NUCLEOTIDE SEQUENCE</scope>
</reference>
<accession>A0A1B6NT22</accession>
<evidence type="ECO:0000313" key="1">
    <source>
        <dbReference type="EMBL" id="KTF06503.1"/>
    </source>
</evidence>
<dbReference type="InterPro" id="IPR036087">
    <property type="entry name" value="Nict_dMeBzImd_PRibTrfase_sf"/>
</dbReference>
<dbReference type="GO" id="GO:0008939">
    <property type="term" value="F:nicotinate-nucleotide-dimethylbenzimidazole phosphoribosyltransferase activity"/>
    <property type="evidence" value="ECO:0007669"/>
    <property type="project" value="InterPro"/>
</dbReference>
<keyword evidence="1" id="KW-0808">Transferase</keyword>
<keyword evidence="1" id="KW-0328">Glycosyltransferase</keyword>
<dbReference type="PANTHER" id="PTHR43463">
    <property type="entry name" value="NICOTINATE-NUCLEOTIDE--DIMETHYLBENZIMIDAZOLE PHOSPHORIBOSYLTRANSFERASE"/>
    <property type="match status" value="1"/>
</dbReference>
<protein>
    <submittedName>
        <fullName evidence="1">Nicotinate-nucleotide--dimethylbenzimidazole phosphoribosyltransferase</fullName>
    </submittedName>
</protein>
<dbReference type="AlphaFoldDB" id="A0A1B6NT22"/>
<dbReference type="SUPFAM" id="SSF52733">
    <property type="entry name" value="Nicotinate mononucleotide:5,6-dimethylbenzimidazole phosphoribosyltransferase (CobT)"/>
    <property type="match status" value="1"/>
</dbReference>
<dbReference type="Pfam" id="PF02277">
    <property type="entry name" value="DBI_PRT"/>
    <property type="match status" value="1"/>
</dbReference>
<dbReference type="PANTHER" id="PTHR43463:SF1">
    <property type="entry name" value="NICOTINATE-NUCLEOTIDE--DIMETHYLBENZIMIDAZOLE PHOSPHORIBOSYLTRANSFERASE"/>
    <property type="match status" value="1"/>
</dbReference>
<gene>
    <name evidence="1" type="ORF">MGSAQ_002001</name>
</gene>
<dbReference type="Gene3D" id="3.40.50.10210">
    <property type="match status" value="1"/>
</dbReference>
<name>A0A1B6NT22_9ZZZZ</name>